<organism evidence="1 2">
    <name type="scientific">Macrostomum lignano</name>
    <dbReference type="NCBI Taxonomy" id="282301"/>
    <lineage>
        <taxon>Eukaryota</taxon>
        <taxon>Metazoa</taxon>
        <taxon>Spiralia</taxon>
        <taxon>Lophotrochozoa</taxon>
        <taxon>Platyhelminthes</taxon>
        <taxon>Rhabditophora</taxon>
        <taxon>Macrostomorpha</taxon>
        <taxon>Macrostomida</taxon>
        <taxon>Macrostomidae</taxon>
        <taxon>Macrostomum</taxon>
    </lineage>
</organism>
<protein>
    <submittedName>
        <fullName evidence="1">Uncharacterized protein</fullName>
    </submittedName>
</protein>
<name>A0A267FNE0_9PLAT</name>
<feature type="non-terminal residue" evidence="1">
    <location>
        <position position="1"/>
    </location>
</feature>
<evidence type="ECO:0000313" key="2">
    <source>
        <dbReference type="Proteomes" id="UP000215902"/>
    </source>
</evidence>
<keyword evidence="2" id="KW-1185">Reference proteome</keyword>
<comment type="caution">
    <text evidence="1">The sequence shown here is derived from an EMBL/GenBank/DDBJ whole genome shotgun (WGS) entry which is preliminary data.</text>
</comment>
<evidence type="ECO:0000313" key="1">
    <source>
        <dbReference type="EMBL" id="PAA75296.1"/>
    </source>
</evidence>
<gene>
    <name evidence="1" type="ORF">BOX15_Mlig034114g1</name>
</gene>
<dbReference type="AlphaFoldDB" id="A0A267FNE0"/>
<sequence>DDLFAELPNTYLEGDSSCDIARSHHSPDRHPQPACPSQQPLQEIRISCAAEAEGVQRRRQFLLQVLAENDSSAASPNLFGLIVQLVELGAKDAAASLQRRCFHGNQENRRPVSVCILASSVSALEAADVDDQRGSPAVLELLPENLARFLAGKCARNGAHGDAESAAFAVLCSVDGGELFCFSPGKSACLEVASPTDFAASGTAADFEPSAAAESAFRLGGSCLLRVLGWRLGRSDRVALIFADARLLLMTFAHSGVNLRLVNRGSLLGAGVGAGVQVADCVLVRQGRCAVLTCLLTDGRLRLVSAAALDDGSGGVSAGVDPGLADCRSIAAATDNPAELLVQFADFSQCCYPLGRLLDWLCRADAQQDVRIQDVDDGDGEACLLRLTERLNGGLDRLAALAAADRTVTRRLAQLAHLLRLRASIKPAKSCGISVAMEIRHSGRLCYLSVAVNSAAANAQAVCRWLPGPASSWRCVLELRWPAAGRLRQHIEFPLTDGELHLPLPAASNSPTCSGGEQFLQPVLIARLSLGLAAWPGAAPSTLGAAVLATRSFWLTDFAVSTAPVDRRPWTPLSLLACPQFPLSAGGDSLLGCGGGHLSSSVGFELPQQRSSLLSNSFAWGRCSVRIARRQKQQSVASAVASTNCLAAAVATLVSIWAASATADDSTKSAATAISAEQLARDREALTALATLLRQLSATDGAQLPRMALAQALLDVARRLLALDSMAQAAALLAADRGFEL</sequence>
<dbReference type="Proteomes" id="UP000215902">
    <property type="component" value="Unassembled WGS sequence"/>
</dbReference>
<accession>A0A267FNE0</accession>
<dbReference type="EMBL" id="NIVC01000891">
    <property type="protein sequence ID" value="PAA75296.1"/>
    <property type="molecule type" value="Genomic_DNA"/>
</dbReference>
<proteinExistence type="predicted"/>
<reference evidence="1 2" key="1">
    <citation type="submission" date="2017-06" db="EMBL/GenBank/DDBJ databases">
        <title>A platform for efficient transgenesis in Macrostomum lignano, a flatworm model organism for stem cell research.</title>
        <authorList>
            <person name="Berezikov E."/>
        </authorList>
    </citation>
    <scope>NUCLEOTIDE SEQUENCE [LARGE SCALE GENOMIC DNA]</scope>
    <source>
        <strain evidence="1">DV1</strain>
        <tissue evidence="1">Whole organism</tissue>
    </source>
</reference>